<evidence type="ECO:0000313" key="3">
    <source>
        <dbReference type="Proteomes" id="UP001169764"/>
    </source>
</evidence>
<feature type="region of interest" description="Disordered" evidence="1">
    <location>
        <begin position="1"/>
        <end position="44"/>
    </location>
</feature>
<name>A0ABT8Y5M9_9SPHN</name>
<evidence type="ECO:0000313" key="2">
    <source>
        <dbReference type="EMBL" id="MDO6413307.1"/>
    </source>
</evidence>
<keyword evidence="3" id="KW-1185">Reference proteome</keyword>
<protein>
    <submittedName>
        <fullName evidence="2">Uncharacterized protein</fullName>
    </submittedName>
</protein>
<comment type="caution">
    <text evidence="2">The sequence shown here is derived from an EMBL/GenBank/DDBJ whole genome shotgun (WGS) entry which is preliminary data.</text>
</comment>
<dbReference type="EMBL" id="JAUOTP010000001">
    <property type="protein sequence ID" value="MDO6413307.1"/>
    <property type="molecule type" value="Genomic_DNA"/>
</dbReference>
<dbReference type="Proteomes" id="UP001169764">
    <property type="component" value="Unassembled WGS sequence"/>
</dbReference>
<accession>A0ABT8Y5M9</accession>
<sequence length="79" mass="8767">MLHTGDDVPDSLPNVPDGKKPAHIRAPCPVCHGRKTDDARAPAGSRSIRFARSAQRAMEFWGQFLRHAGRPNLKLVNIR</sequence>
<gene>
    <name evidence="2" type="ORF">Q4F19_02835</name>
</gene>
<dbReference type="RefSeq" id="WP_303539620.1">
    <property type="nucleotide sequence ID" value="NZ_JAUOTP010000001.1"/>
</dbReference>
<organism evidence="2 3">
    <name type="scientific">Sphingomonas natans</name>
    <dbReference type="NCBI Taxonomy" id="3063330"/>
    <lineage>
        <taxon>Bacteria</taxon>
        <taxon>Pseudomonadati</taxon>
        <taxon>Pseudomonadota</taxon>
        <taxon>Alphaproteobacteria</taxon>
        <taxon>Sphingomonadales</taxon>
        <taxon>Sphingomonadaceae</taxon>
        <taxon>Sphingomonas</taxon>
    </lineage>
</organism>
<evidence type="ECO:0000256" key="1">
    <source>
        <dbReference type="SAM" id="MobiDB-lite"/>
    </source>
</evidence>
<proteinExistence type="predicted"/>
<reference evidence="2" key="1">
    <citation type="submission" date="2023-07" db="EMBL/GenBank/DDBJ databases">
        <authorList>
            <person name="Kim M."/>
        </authorList>
    </citation>
    <scope>NUCLEOTIDE SEQUENCE</scope>
    <source>
        <strain evidence="2">BIUV-7</strain>
    </source>
</reference>